<dbReference type="AlphaFoldDB" id="A0AAV7J2U5"/>
<feature type="region of interest" description="Disordered" evidence="1">
    <location>
        <begin position="93"/>
        <end position="120"/>
    </location>
</feature>
<dbReference type="Proteomes" id="UP000826195">
    <property type="component" value="Unassembled WGS sequence"/>
</dbReference>
<sequence>MTRPGLSCIRQSSVFGQEYHLLLDRRISMQILVNLKWINRTRFEGAFIIPLLSLHLVDTQIQNSITVYVYVQLSFWLHGDNETQSTVLDANSHVETREKALETTRTPDKNEQDGRGKCDRDQRELAAVAKVVTRQNDLSSVYCIPLAMKEPHGIGDMDDRSQCITSRVVGMVVDGNKSQCGSWGMEPGKANQFPADSCERQGNQPYREAHSTRSTEGCALLSFTKIDGLEIPMSRANVSPARLFAN</sequence>
<gene>
    <name evidence="2" type="ORF">KQX54_012655</name>
</gene>
<evidence type="ECO:0000313" key="2">
    <source>
        <dbReference type="EMBL" id="KAH0564537.1"/>
    </source>
</evidence>
<name>A0AAV7J2U5_COTGL</name>
<keyword evidence="3" id="KW-1185">Reference proteome</keyword>
<comment type="caution">
    <text evidence="2">The sequence shown here is derived from an EMBL/GenBank/DDBJ whole genome shotgun (WGS) entry which is preliminary data.</text>
</comment>
<reference evidence="2 3" key="1">
    <citation type="journal article" date="2021" name="J. Hered.">
        <title>A chromosome-level genome assembly of the parasitoid wasp, Cotesia glomerata (Hymenoptera: Braconidae).</title>
        <authorList>
            <person name="Pinto B.J."/>
            <person name="Weis J.J."/>
            <person name="Gamble T."/>
            <person name="Ode P.J."/>
            <person name="Paul R."/>
            <person name="Zaspel J.M."/>
        </authorList>
    </citation>
    <scope>NUCLEOTIDE SEQUENCE [LARGE SCALE GENOMIC DNA]</scope>
    <source>
        <strain evidence="2">CgM1</strain>
    </source>
</reference>
<organism evidence="2 3">
    <name type="scientific">Cotesia glomerata</name>
    <name type="common">Lepidopteran parasitic wasp</name>
    <name type="synonym">Apanteles glomeratus</name>
    <dbReference type="NCBI Taxonomy" id="32391"/>
    <lineage>
        <taxon>Eukaryota</taxon>
        <taxon>Metazoa</taxon>
        <taxon>Ecdysozoa</taxon>
        <taxon>Arthropoda</taxon>
        <taxon>Hexapoda</taxon>
        <taxon>Insecta</taxon>
        <taxon>Pterygota</taxon>
        <taxon>Neoptera</taxon>
        <taxon>Endopterygota</taxon>
        <taxon>Hymenoptera</taxon>
        <taxon>Apocrita</taxon>
        <taxon>Ichneumonoidea</taxon>
        <taxon>Braconidae</taxon>
        <taxon>Microgastrinae</taxon>
        <taxon>Cotesia</taxon>
    </lineage>
</organism>
<protein>
    <submittedName>
        <fullName evidence="2">Uncharacterized protein</fullName>
    </submittedName>
</protein>
<evidence type="ECO:0000256" key="1">
    <source>
        <dbReference type="SAM" id="MobiDB-lite"/>
    </source>
</evidence>
<proteinExistence type="predicted"/>
<accession>A0AAV7J2U5</accession>
<evidence type="ECO:0000313" key="3">
    <source>
        <dbReference type="Proteomes" id="UP000826195"/>
    </source>
</evidence>
<dbReference type="EMBL" id="JAHXZJ010000002">
    <property type="protein sequence ID" value="KAH0564537.1"/>
    <property type="molecule type" value="Genomic_DNA"/>
</dbReference>